<sequence>MSEKLRLQEPIRSPLETPRLITPLPYRSGTSFLAWAIVNNNQPVPDVFSKMTKIAASGRLGLHAMLDRQYRATLDEPVGMLGDISPRAAVRTAAGRYRVAGWLKHLENRSSAHPEPNDPMATYDFTWMWRELGIEDLRK</sequence>
<dbReference type="Proteomes" id="UP000218272">
    <property type="component" value="Plasmid pSCLO_4"/>
</dbReference>
<reference evidence="1 2" key="1">
    <citation type="submission" date="2016-10" db="EMBL/GenBank/DDBJ databases">
        <title>Complete Genome Sequence of the Nonylphenol-Degrading Bacterium Sphingobium cloacae JCM 10874T.</title>
        <authorList>
            <person name="Ootsuka M."/>
            <person name="Nishizawa T."/>
            <person name="Ohta H."/>
        </authorList>
    </citation>
    <scope>NUCLEOTIDE SEQUENCE [LARGE SCALE GENOMIC DNA]</scope>
    <source>
        <strain evidence="1 2">JCM 10874</strain>
        <plasmid evidence="2">psclo_4 dna</plasmid>
    </source>
</reference>
<evidence type="ECO:0000313" key="2">
    <source>
        <dbReference type="Proteomes" id="UP000218272"/>
    </source>
</evidence>
<gene>
    <name evidence="1" type="ORF">SCLO_4000320</name>
</gene>
<dbReference type="AlphaFoldDB" id="A0A1E1F8I5"/>
<dbReference type="KEGG" id="sclo:SCLO_4000320"/>
<evidence type="ECO:0000313" key="1">
    <source>
        <dbReference type="EMBL" id="BAV66836.1"/>
    </source>
</evidence>
<geneLocation type="plasmid" evidence="2">
    <name>psclo_4 dna</name>
</geneLocation>
<dbReference type="EMBL" id="AP017658">
    <property type="protein sequence ID" value="BAV66836.1"/>
    <property type="molecule type" value="Genomic_DNA"/>
</dbReference>
<accession>A0A1E1F8I5</accession>
<name>A0A1E1F8I5_9SPHN</name>
<keyword evidence="1" id="KW-0614">Plasmid</keyword>
<proteinExistence type="predicted"/>
<keyword evidence="2" id="KW-1185">Reference proteome</keyword>
<organism evidence="1 2">
    <name type="scientific">Sphingobium cloacae</name>
    <dbReference type="NCBI Taxonomy" id="120107"/>
    <lineage>
        <taxon>Bacteria</taxon>
        <taxon>Pseudomonadati</taxon>
        <taxon>Pseudomonadota</taxon>
        <taxon>Alphaproteobacteria</taxon>
        <taxon>Sphingomonadales</taxon>
        <taxon>Sphingomonadaceae</taxon>
        <taxon>Sphingobium</taxon>
    </lineage>
</organism>
<protein>
    <submittedName>
        <fullName evidence="1">Uncharacterized protein</fullName>
    </submittedName>
</protein>